<feature type="non-terminal residue" evidence="2">
    <location>
        <position position="1"/>
    </location>
</feature>
<keyword evidence="1" id="KW-0472">Membrane</keyword>
<gene>
    <name evidence="2" type="ORF">KIPB_012831</name>
</gene>
<evidence type="ECO:0000256" key="1">
    <source>
        <dbReference type="SAM" id="Phobius"/>
    </source>
</evidence>
<organism evidence="2 3">
    <name type="scientific">Kipferlia bialata</name>
    <dbReference type="NCBI Taxonomy" id="797122"/>
    <lineage>
        <taxon>Eukaryota</taxon>
        <taxon>Metamonada</taxon>
        <taxon>Carpediemonas-like organisms</taxon>
        <taxon>Kipferlia</taxon>
    </lineage>
</organism>
<accession>A0A9K3GPP9</accession>
<dbReference type="EMBL" id="BDIP01005826">
    <property type="protein sequence ID" value="GIQ90150.1"/>
    <property type="molecule type" value="Genomic_DNA"/>
</dbReference>
<evidence type="ECO:0000313" key="2">
    <source>
        <dbReference type="EMBL" id="GIQ90150.1"/>
    </source>
</evidence>
<proteinExistence type="predicted"/>
<sequence>MLAAYASLPMVLYPLGCLVNTYIGGNRIALMLVLLSVFYGFEFMFGTLTRLIGVTAWDY</sequence>
<feature type="transmembrane region" description="Helical" evidence="1">
    <location>
        <begin position="6"/>
        <end position="23"/>
    </location>
</feature>
<feature type="transmembrane region" description="Helical" evidence="1">
    <location>
        <begin position="30"/>
        <end position="53"/>
    </location>
</feature>
<evidence type="ECO:0000313" key="3">
    <source>
        <dbReference type="Proteomes" id="UP000265618"/>
    </source>
</evidence>
<dbReference type="AlphaFoldDB" id="A0A9K3GPP9"/>
<name>A0A9K3GPP9_9EUKA</name>
<reference evidence="2 3" key="1">
    <citation type="journal article" date="2018" name="PLoS ONE">
        <title>The draft genome of Kipferlia bialata reveals reductive genome evolution in fornicate parasites.</title>
        <authorList>
            <person name="Tanifuji G."/>
            <person name="Takabayashi S."/>
            <person name="Kume K."/>
            <person name="Takagi M."/>
            <person name="Nakayama T."/>
            <person name="Kamikawa R."/>
            <person name="Inagaki Y."/>
            <person name="Hashimoto T."/>
        </authorList>
    </citation>
    <scope>NUCLEOTIDE SEQUENCE [LARGE SCALE GENOMIC DNA]</scope>
    <source>
        <strain evidence="2">NY0173</strain>
    </source>
</reference>
<keyword evidence="3" id="KW-1185">Reference proteome</keyword>
<dbReference type="Proteomes" id="UP000265618">
    <property type="component" value="Unassembled WGS sequence"/>
</dbReference>
<protein>
    <submittedName>
        <fullName evidence="2">Uncharacterized protein</fullName>
    </submittedName>
</protein>
<comment type="caution">
    <text evidence="2">The sequence shown here is derived from an EMBL/GenBank/DDBJ whole genome shotgun (WGS) entry which is preliminary data.</text>
</comment>
<keyword evidence="1" id="KW-1133">Transmembrane helix</keyword>
<keyword evidence="1" id="KW-0812">Transmembrane</keyword>